<dbReference type="InterPro" id="IPR000618">
    <property type="entry name" value="Insect_cuticle"/>
</dbReference>
<name>A0A7R8UXV8_HERIL</name>
<evidence type="ECO:0000256" key="1">
    <source>
        <dbReference type="PROSITE-ProRule" id="PRU00497"/>
    </source>
</evidence>
<dbReference type="InParanoid" id="A0A7R8UXV8"/>
<organism evidence="2 3">
    <name type="scientific">Hermetia illucens</name>
    <name type="common">Black soldier fly</name>
    <dbReference type="NCBI Taxonomy" id="343691"/>
    <lineage>
        <taxon>Eukaryota</taxon>
        <taxon>Metazoa</taxon>
        <taxon>Ecdysozoa</taxon>
        <taxon>Arthropoda</taxon>
        <taxon>Hexapoda</taxon>
        <taxon>Insecta</taxon>
        <taxon>Pterygota</taxon>
        <taxon>Neoptera</taxon>
        <taxon>Endopterygota</taxon>
        <taxon>Diptera</taxon>
        <taxon>Brachycera</taxon>
        <taxon>Stratiomyomorpha</taxon>
        <taxon>Stratiomyidae</taxon>
        <taxon>Hermetiinae</taxon>
        <taxon>Hermetia</taxon>
    </lineage>
</organism>
<dbReference type="GO" id="GO:0042302">
    <property type="term" value="F:structural constituent of cuticle"/>
    <property type="evidence" value="ECO:0007669"/>
    <property type="project" value="UniProtKB-UniRule"/>
</dbReference>
<dbReference type="Pfam" id="PF00379">
    <property type="entry name" value="Chitin_bind_4"/>
    <property type="match status" value="1"/>
</dbReference>
<dbReference type="AlphaFoldDB" id="A0A7R8UXV8"/>
<accession>A0A7R8UXV8</accession>
<dbReference type="EMBL" id="LR899012">
    <property type="protein sequence ID" value="CAD7088992.1"/>
    <property type="molecule type" value="Genomic_DNA"/>
</dbReference>
<proteinExistence type="predicted"/>
<gene>
    <name evidence="2" type="ORF">HERILL_LOCUS11575</name>
</gene>
<reference evidence="2 3" key="1">
    <citation type="submission" date="2020-11" db="EMBL/GenBank/DDBJ databases">
        <authorList>
            <person name="Wallbank WR R."/>
            <person name="Pardo Diaz C."/>
            <person name="Kozak K."/>
            <person name="Martin S."/>
            <person name="Jiggins C."/>
            <person name="Moest M."/>
            <person name="Warren A I."/>
            <person name="Generalovic N T."/>
            <person name="Byers J.R.P. K."/>
            <person name="Montejo-Kovacevich G."/>
            <person name="Yen C E."/>
        </authorList>
    </citation>
    <scope>NUCLEOTIDE SEQUENCE [LARGE SCALE GENOMIC DNA]</scope>
</reference>
<evidence type="ECO:0000313" key="3">
    <source>
        <dbReference type="Proteomes" id="UP000594454"/>
    </source>
</evidence>
<evidence type="ECO:0000313" key="2">
    <source>
        <dbReference type="EMBL" id="CAD7088992.1"/>
    </source>
</evidence>
<keyword evidence="1" id="KW-0193">Cuticle</keyword>
<dbReference type="PROSITE" id="PS51155">
    <property type="entry name" value="CHIT_BIND_RR_2"/>
    <property type="match status" value="1"/>
</dbReference>
<protein>
    <submittedName>
        <fullName evidence="2">Uncharacterized protein</fullName>
    </submittedName>
</protein>
<dbReference type="Proteomes" id="UP000594454">
    <property type="component" value="Chromosome 4"/>
</dbReference>
<keyword evidence="3" id="KW-1185">Reference proteome</keyword>
<dbReference type="OrthoDB" id="371494at2759"/>
<sequence>MARKYKKNSGIMKTNVLPLILIVQIYGSTVHSNLVDAAYRNKGNGRYNYGYSIKFDRRNASQGHVEQRNGGQTLGNFFVNLPNSAAHSEVDYIANKRGFHPIVRINTKDAHSQVSSHFALGKEAVEVLKELNEHSKSPELAPNKLLTNEVLQEQPTLYVTAPVTEEESTTKPIDNERISKLVTSTYNLVSNEDVFDINGAAEEYFDDISDDRLKKVNFVDKRINDGFAHFARPIVVEEIITNNLPRTAARSLRSDEQEIVISPTKNNVSLVSHAASTGNINIEVLDENSEFRNFGDRISPKQSNVTSVVNVMYTVSVHDPSANGKQLDQEVAENSKVLEFNETRNDLEATSTVGLSESFLAPLQAGLLLLNDQTDVKASEEFEDNILSDSIQNNQQVPNNIETLSEPPPVDEKELDFEEERDTILPPTTLVESYRSAPVIEIIEKGVENNASTKVSDQTYIHAVETHEDNESIFKDNINTETGIKGDFNASLNSPEGPTGIFKPSIRTEDAERLSQIRENVFRPMRPHNPPPYQFGGGVTIFPPIPIVPLPVPISFRVPGNSYHFVQTHHYPPNFVQNENCVNCLHKVVKDDYYGPVPPINEYSLWNTVNSRHQRQLTSGNHPKMEYGFKPPLRPSIEINEQGLPLVKNHH</sequence>